<gene>
    <name evidence="3" type="ORF">FHG85_00295</name>
</gene>
<dbReference type="RefSeq" id="WP_173072287.1">
    <property type="nucleotide sequence ID" value="NZ_CP041345.1"/>
</dbReference>
<proteinExistence type="predicted"/>
<dbReference type="KEGG" id="ttz:FHG85_00295"/>
<dbReference type="AlphaFoldDB" id="A0A7D3XTB5"/>
<accession>A0A7D3XTB5</accession>
<keyword evidence="1" id="KW-1133">Transmembrane helix</keyword>
<protein>
    <recommendedName>
        <fullName evidence="2">DUF6249 domain-containing protein</fullName>
    </recommendedName>
</protein>
<feature type="transmembrane region" description="Helical" evidence="1">
    <location>
        <begin position="60"/>
        <end position="81"/>
    </location>
</feature>
<evidence type="ECO:0000313" key="4">
    <source>
        <dbReference type="Proteomes" id="UP000500961"/>
    </source>
</evidence>
<feature type="transmembrane region" description="Helical" evidence="1">
    <location>
        <begin position="87"/>
        <end position="106"/>
    </location>
</feature>
<dbReference type="InterPro" id="IPR046216">
    <property type="entry name" value="DUF6249"/>
</dbReference>
<dbReference type="Pfam" id="PF19762">
    <property type="entry name" value="DUF6249"/>
    <property type="match status" value="1"/>
</dbReference>
<organism evidence="3 4">
    <name type="scientific">Tenuifilum thalassicum</name>
    <dbReference type="NCBI Taxonomy" id="2590900"/>
    <lineage>
        <taxon>Bacteria</taxon>
        <taxon>Pseudomonadati</taxon>
        <taxon>Bacteroidota</taxon>
        <taxon>Bacteroidia</taxon>
        <taxon>Bacteroidales</taxon>
        <taxon>Tenuifilaceae</taxon>
        <taxon>Tenuifilum</taxon>
    </lineage>
</organism>
<feature type="transmembrane region" description="Helical" evidence="1">
    <location>
        <begin position="6"/>
        <end position="27"/>
    </location>
</feature>
<reference evidence="3 4" key="1">
    <citation type="submission" date="2019-07" db="EMBL/GenBank/DDBJ databases">
        <title>Thalassofilum flectens gen. nov., sp. nov., a novel moderate thermophilic anaerobe from a shallow sea hot spring in Kunashir Island (Russia), representing a new family in the order Bacteroidales, and proposal of Thalassofilacea fam. nov.</title>
        <authorList>
            <person name="Kochetkova T.V."/>
            <person name="Podosokorskaya O.A."/>
            <person name="Novikov A."/>
            <person name="Elcheninov A.G."/>
            <person name="Toshchakov S.V."/>
            <person name="Kublanov I.V."/>
        </authorList>
    </citation>
    <scope>NUCLEOTIDE SEQUENCE [LARGE SCALE GENOMIC DNA]</scope>
    <source>
        <strain evidence="3 4">38-H</strain>
    </source>
</reference>
<dbReference type="Proteomes" id="UP000500961">
    <property type="component" value="Chromosome"/>
</dbReference>
<keyword evidence="1" id="KW-0812">Transmembrane</keyword>
<keyword evidence="4" id="KW-1185">Reference proteome</keyword>
<feature type="domain" description="DUF6249" evidence="2">
    <location>
        <begin position="8"/>
        <end position="107"/>
    </location>
</feature>
<evidence type="ECO:0000313" key="3">
    <source>
        <dbReference type="EMBL" id="QKG78771.1"/>
    </source>
</evidence>
<sequence>MDVNVLALFIPIISILVTGAAVIYYLWAQNKERLAMIEKGVDPSKFIRNRPVNHNSVAKWGLFLIGVALGILVGAILQQYTRLDESALMFASILLFGGLGLLSYYITIGRKNENKQE</sequence>
<evidence type="ECO:0000259" key="2">
    <source>
        <dbReference type="Pfam" id="PF19762"/>
    </source>
</evidence>
<name>A0A7D3XTB5_9BACT</name>
<dbReference type="EMBL" id="CP041345">
    <property type="protein sequence ID" value="QKG78771.1"/>
    <property type="molecule type" value="Genomic_DNA"/>
</dbReference>
<keyword evidence="1" id="KW-0472">Membrane</keyword>
<evidence type="ECO:0000256" key="1">
    <source>
        <dbReference type="SAM" id="Phobius"/>
    </source>
</evidence>